<comment type="caution">
    <text evidence="4">The sequence shown here is derived from an EMBL/GenBank/DDBJ whole genome shotgun (WGS) entry which is preliminary data.</text>
</comment>
<evidence type="ECO:0000313" key="4">
    <source>
        <dbReference type="EMBL" id="KAK4548639.1"/>
    </source>
</evidence>
<evidence type="ECO:0000256" key="2">
    <source>
        <dbReference type="ARBA" id="ARBA00023002"/>
    </source>
</evidence>
<dbReference type="AlphaFoldDB" id="A0AAV9JSZ5"/>
<dbReference type="PANTHER" id="PTHR47706">
    <property type="entry name" value="NMRA-LIKE FAMILY PROTEIN"/>
    <property type="match status" value="1"/>
</dbReference>
<feature type="domain" description="NmrA-like" evidence="3">
    <location>
        <begin position="8"/>
        <end position="141"/>
    </location>
</feature>
<sequence>MSDSNHLKNVAIVGASGNVGTSALKHLLPTNRFHITIISRSSSTASFPSSPSLTVRKGSYDDSTYLADAFAGQDAVLFALGFMAMGEQSKLIDAAAKAGVKWILPTEYAGDGMNEAMVAAVPIFQPKVQARKQIEELSATYKGLKWIGIATNPWMDFSLRMGLFGINFEKRTAKLYPDAGAFNTSTLEQVGLGISRLLSLPLTDNANPRGSLEHYANNFVYISSFVVTQSQVFEAVRRATGTQERDWQVERSATIEQWIAHAHEAMAKGDRIAGMGLTFAMYMGEGKGGNYQAKALEDMKVLGLQEEDLEAVVTREVEAGPMKTLF</sequence>
<dbReference type="EMBL" id="JAVFHQ010000007">
    <property type="protein sequence ID" value="KAK4548639.1"/>
    <property type="molecule type" value="Genomic_DNA"/>
</dbReference>
<name>A0AAV9JSZ5_9PEZI</name>
<evidence type="ECO:0000313" key="5">
    <source>
        <dbReference type="Proteomes" id="UP001324427"/>
    </source>
</evidence>
<dbReference type="Pfam" id="PF05368">
    <property type="entry name" value="NmrA"/>
    <property type="match status" value="1"/>
</dbReference>
<dbReference type="Proteomes" id="UP001324427">
    <property type="component" value="Unassembled WGS sequence"/>
</dbReference>
<dbReference type="InterPro" id="IPR036291">
    <property type="entry name" value="NAD(P)-bd_dom_sf"/>
</dbReference>
<protein>
    <recommendedName>
        <fullName evidence="3">NmrA-like domain-containing protein</fullName>
    </recommendedName>
</protein>
<dbReference type="InterPro" id="IPR008030">
    <property type="entry name" value="NmrA-like"/>
</dbReference>
<gene>
    <name evidence="4" type="ORF">LTR36_009550</name>
</gene>
<accession>A0AAV9JSZ5</accession>
<dbReference type="PANTHER" id="PTHR47706:SF7">
    <property type="entry name" value="CIPA-LIKE, PUTATIVE (AFU_ORTHOLOGUE AFUA_1G01630)-RELATED"/>
    <property type="match status" value="1"/>
</dbReference>
<keyword evidence="2" id="KW-0560">Oxidoreductase</keyword>
<dbReference type="Gene3D" id="3.40.50.720">
    <property type="entry name" value="NAD(P)-binding Rossmann-like Domain"/>
    <property type="match status" value="1"/>
</dbReference>
<reference evidence="4 5" key="1">
    <citation type="submission" date="2021-11" db="EMBL/GenBank/DDBJ databases">
        <title>Black yeast isolated from Biological Soil Crust.</title>
        <authorList>
            <person name="Kurbessoian T."/>
        </authorList>
    </citation>
    <scope>NUCLEOTIDE SEQUENCE [LARGE SCALE GENOMIC DNA]</scope>
    <source>
        <strain evidence="4 5">CCFEE 5522</strain>
    </source>
</reference>
<evidence type="ECO:0000259" key="3">
    <source>
        <dbReference type="Pfam" id="PF05368"/>
    </source>
</evidence>
<dbReference type="GO" id="GO:0016491">
    <property type="term" value="F:oxidoreductase activity"/>
    <property type="evidence" value="ECO:0007669"/>
    <property type="project" value="UniProtKB-KW"/>
</dbReference>
<dbReference type="SUPFAM" id="SSF51735">
    <property type="entry name" value="NAD(P)-binding Rossmann-fold domains"/>
    <property type="match status" value="1"/>
</dbReference>
<organism evidence="4 5">
    <name type="scientific">Oleoguttula mirabilis</name>
    <dbReference type="NCBI Taxonomy" id="1507867"/>
    <lineage>
        <taxon>Eukaryota</taxon>
        <taxon>Fungi</taxon>
        <taxon>Dikarya</taxon>
        <taxon>Ascomycota</taxon>
        <taxon>Pezizomycotina</taxon>
        <taxon>Dothideomycetes</taxon>
        <taxon>Dothideomycetidae</taxon>
        <taxon>Mycosphaerellales</taxon>
        <taxon>Teratosphaeriaceae</taxon>
        <taxon>Oleoguttula</taxon>
    </lineage>
</organism>
<proteinExistence type="predicted"/>
<keyword evidence="1" id="KW-0521">NADP</keyword>
<dbReference type="InterPro" id="IPR051609">
    <property type="entry name" value="NmrA/Isoflavone_reductase-like"/>
</dbReference>
<evidence type="ECO:0000256" key="1">
    <source>
        <dbReference type="ARBA" id="ARBA00022857"/>
    </source>
</evidence>
<keyword evidence="5" id="KW-1185">Reference proteome</keyword>